<evidence type="ECO:0000256" key="1">
    <source>
        <dbReference type="ARBA" id="ARBA00022737"/>
    </source>
</evidence>
<feature type="coiled-coil region" evidence="2">
    <location>
        <begin position="151"/>
        <end position="178"/>
    </location>
</feature>
<keyword evidence="1" id="KW-0677">Repeat</keyword>
<protein>
    <submittedName>
        <fullName evidence="3">Uncharacterized protein</fullName>
    </submittedName>
</protein>
<dbReference type="PANTHER" id="PTHR22590:SF3">
    <property type="entry name" value="IQ DOMAIN-CONTAINING PROTEIN E"/>
    <property type="match status" value="1"/>
</dbReference>
<dbReference type="InterPro" id="IPR052318">
    <property type="entry name" value="CellDiv_DevSignal_Domain"/>
</dbReference>
<dbReference type="PANTHER" id="PTHR22590">
    <property type="entry name" value="MYOSIN MOTOR DOMAIN-CONTAINING PROTEIN"/>
    <property type="match status" value="1"/>
</dbReference>
<evidence type="ECO:0000313" key="4">
    <source>
        <dbReference type="Proteomes" id="UP001497482"/>
    </source>
</evidence>
<keyword evidence="2" id="KW-0175">Coiled coil</keyword>
<organism evidence="3 4">
    <name type="scientific">Knipowitschia caucasica</name>
    <name type="common">Caucasian dwarf goby</name>
    <name type="synonym">Pomatoschistus caucasicus</name>
    <dbReference type="NCBI Taxonomy" id="637954"/>
    <lineage>
        <taxon>Eukaryota</taxon>
        <taxon>Metazoa</taxon>
        <taxon>Chordata</taxon>
        <taxon>Craniata</taxon>
        <taxon>Vertebrata</taxon>
        <taxon>Euteleostomi</taxon>
        <taxon>Actinopterygii</taxon>
        <taxon>Neopterygii</taxon>
        <taxon>Teleostei</taxon>
        <taxon>Neoteleostei</taxon>
        <taxon>Acanthomorphata</taxon>
        <taxon>Gobiaria</taxon>
        <taxon>Gobiiformes</taxon>
        <taxon>Gobioidei</taxon>
        <taxon>Gobiidae</taxon>
        <taxon>Gobiinae</taxon>
        <taxon>Knipowitschia</taxon>
    </lineage>
</organism>
<dbReference type="AlphaFoldDB" id="A0AAV2LK21"/>
<gene>
    <name evidence="3" type="ORF">KC01_LOCUS28944</name>
</gene>
<evidence type="ECO:0000313" key="3">
    <source>
        <dbReference type="EMBL" id="CAL1600874.1"/>
    </source>
</evidence>
<proteinExistence type="predicted"/>
<name>A0AAV2LK21_KNICA</name>
<accession>A0AAV2LK21</accession>
<reference evidence="3 4" key="1">
    <citation type="submission" date="2024-04" db="EMBL/GenBank/DDBJ databases">
        <authorList>
            <person name="Waldvogel A.-M."/>
            <person name="Schoenle A."/>
        </authorList>
    </citation>
    <scope>NUCLEOTIDE SEQUENCE [LARGE SCALE GENOMIC DNA]</scope>
</reference>
<evidence type="ECO:0000256" key="2">
    <source>
        <dbReference type="SAM" id="Coils"/>
    </source>
</evidence>
<sequence>MSADVRDVLSDCDELVEETFRFADDVLEKNTVRRRMAKPPQSPKSPYQTSLILNSRRAAVAAWRLPRASLGGSREGTPGDIDINTGSGPAGFFGNGHDVSSMIRAECNNSPGLLKNNFRKQKLLVLNGLTAGDLQDKEDMYEEIIHLKKSLHAHKSDNKLMRARLRRLEEDNSKREKQIRELLEPTKAPAFAFTLVDNKKEGSVVVKGLKQRILKLEQQCREKESALR</sequence>
<dbReference type="EMBL" id="OZ035825">
    <property type="protein sequence ID" value="CAL1600874.1"/>
    <property type="molecule type" value="Genomic_DNA"/>
</dbReference>
<dbReference type="Proteomes" id="UP001497482">
    <property type="component" value="Chromosome 3"/>
</dbReference>
<keyword evidence="4" id="KW-1185">Reference proteome</keyword>